<dbReference type="InterPro" id="IPR036980">
    <property type="entry name" value="RNase_P/MRP_Rpp29_sf"/>
</dbReference>
<dbReference type="SUPFAM" id="SSF101744">
    <property type="entry name" value="Rof/RNase P subunit-like"/>
    <property type="match status" value="1"/>
</dbReference>
<gene>
    <name evidence="5" type="primary">LOC103722396</name>
</gene>
<dbReference type="GO" id="GO:0000172">
    <property type="term" value="C:ribonuclease MRP complex"/>
    <property type="evidence" value="ECO:0007669"/>
    <property type="project" value="InterPro"/>
</dbReference>
<evidence type="ECO:0000313" key="4">
    <source>
        <dbReference type="Proteomes" id="UP000228380"/>
    </source>
</evidence>
<feature type="compositionally biased region" description="Basic and acidic residues" evidence="3">
    <location>
        <begin position="32"/>
        <end position="42"/>
    </location>
</feature>
<dbReference type="InterPro" id="IPR016848">
    <property type="entry name" value="RNase_P/MRP_Rpp29-subunit"/>
</dbReference>
<proteinExistence type="inferred from homology"/>
<feature type="compositionally biased region" description="Basic and acidic residues" evidence="3">
    <location>
        <begin position="49"/>
        <end position="63"/>
    </location>
</feature>
<reference evidence="4" key="1">
    <citation type="journal article" date="2019" name="Nat. Commun.">
        <title>Genome-wide association mapping of date palm fruit traits.</title>
        <authorList>
            <person name="Hazzouri K.M."/>
            <person name="Gros-Balthazard M."/>
            <person name="Flowers J.M."/>
            <person name="Copetti D."/>
            <person name="Lemansour A."/>
            <person name="Lebrun M."/>
            <person name="Masmoudi K."/>
            <person name="Ferrand S."/>
            <person name="Dhar M.I."/>
            <person name="Fresquez Z.A."/>
            <person name="Rosas U."/>
            <person name="Zhang J."/>
            <person name="Talag J."/>
            <person name="Lee S."/>
            <person name="Kudrna D."/>
            <person name="Powell R.F."/>
            <person name="Leitch I.J."/>
            <person name="Krueger R.R."/>
            <person name="Wing R.A."/>
            <person name="Amiri K.M.A."/>
            <person name="Purugganan M.D."/>
        </authorList>
    </citation>
    <scope>NUCLEOTIDE SEQUENCE [LARGE SCALE GENOMIC DNA]</scope>
    <source>
        <strain evidence="4">cv. Khalas</strain>
    </source>
</reference>
<reference evidence="5" key="2">
    <citation type="submission" date="2025-08" db="UniProtKB">
        <authorList>
            <consortium name="RefSeq"/>
        </authorList>
    </citation>
    <scope>IDENTIFICATION</scope>
    <source>
        <tissue evidence="5">Young leaves</tissue>
    </source>
</reference>
<evidence type="ECO:0000256" key="2">
    <source>
        <dbReference type="ARBA" id="ARBA00006181"/>
    </source>
</evidence>
<dbReference type="Gene3D" id="2.30.30.210">
    <property type="entry name" value="Ribonuclease P/MRP, subunit p29"/>
    <property type="match status" value="1"/>
</dbReference>
<dbReference type="AlphaFoldDB" id="A0A8B7D1M4"/>
<dbReference type="GO" id="GO:0001682">
    <property type="term" value="P:tRNA 5'-leader removal"/>
    <property type="evidence" value="ECO:0007669"/>
    <property type="project" value="InterPro"/>
</dbReference>
<dbReference type="GO" id="GO:0033204">
    <property type="term" value="F:ribonuclease P RNA binding"/>
    <property type="evidence" value="ECO:0007669"/>
    <property type="project" value="InterPro"/>
</dbReference>
<dbReference type="SMART" id="SM00538">
    <property type="entry name" value="POP4"/>
    <property type="match status" value="1"/>
</dbReference>
<dbReference type="KEGG" id="pda:103722396"/>
<keyword evidence="4" id="KW-1185">Reference proteome</keyword>
<dbReference type="OrthoDB" id="124041at2759"/>
<dbReference type="GO" id="GO:0030677">
    <property type="term" value="C:ribonuclease P complex"/>
    <property type="evidence" value="ECO:0007669"/>
    <property type="project" value="InterPro"/>
</dbReference>
<sequence>MASRTTTSPAPMSEGKKRALAALDRRFGIEAELVQEREQRYESKKRKRAPEGERESEQRKGKDNASLASAAAPDPSSSKQGNLVTGRTPRRETDEEVHPVYSELSEMVHESLLQGVSKTTSGGDTFNKVVNDIIRKGDEGSKYAKGIRSLKFDNWILLDNLVSKSNERVEARAKALQSHSKRSRKHMSMRQHRKCGTFDLPKEFHNFDLFKPMHEMWKYYIIELLKETGKKQLAECFLMADLHGAFFLVVECKTTAFKGVHGIMIRETAETFGIITQDNKFRVVPKVGSVFIFQAGCWKITLYGDKFSKKMLEDDKSLKHRKTF</sequence>
<evidence type="ECO:0000313" key="5">
    <source>
        <dbReference type="RefSeq" id="XP_008811160.2"/>
    </source>
</evidence>
<dbReference type="GO" id="GO:0006364">
    <property type="term" value="P:rRNA processing"/>
    <property type="evidence" value="ECO:0007669"/>
    <property type="project" value="TreeGrafter"/>
</dbReference>
<dbReference type="GeneID" id="103722396"/>
<feature type="compositionally biased region" description="Low complexity" evidence="3">
    <location>
        <begin position="65"/>
        <end position="78"/>
    </location>
</feature>
<dbReference type="RefSeq" id="XP_008811160.2">
    <property type="nucleotide sequence ID" value="XM_008812938.4"/>
</dbReference>
<comment type="similarity">
    <text evidence="2">Belongs to the eukaryotic/archaeal RNase P protein component 1 family.</text>
</comment>
<evidence type="ECO:0000256" key="1">
    <source>
        <dbReference type="ARBA" id="ARBA00004123"/>
    </source>
</evidence>
<dbReference type="InterPro" id="IPR023534">
    <property type="entry name" value="Rof/RNase_P-like"/>
</dbReference>
<dbReference type="GO" id="GO:0005634">
    <property type="term" value="C:nucleus"/>
    <property type="evidence" value="ECO:0007669"/>
    <property type="project" value="UniProtKB-SubCell"/>
</dbReference>
<accession>A0A8B7D1M4</accession>
<dbReference type="Pfam" id="PF01868">
    <property type="entry name" value="RNase_P-MRP_p29"/>
    <property type="match status" value="1"/>
</dbReference>
<feature type="region of interest" description="Disordered" evidence="3">
    <location>
        <begin position="32"/>
        <end position="97"/>
    </location>
</feature>
<name>A0A8B7D1M4_PHODC</name>
<dbReference type="Proteomes" id="UP000228380">
    <property type="component" value="Chromosome 3"/>
</dbReference>
<dbReference type="InterPro" id="IPR002730">
    <property type="entry name" value="Rpp29/RNP1"/>
</dbReference>
<comment type="subcellular location">
    <subcellularLocation>
        <location evidence="1">Nucleus</location>
    </subcellularLocation>
</comment>
<dbReference type="PANTHER" id="PTHR13348:SF0">
    <property type="entry name" value="RIBONUCLEASE P PROTEIN SUBUNIT P29"/>
    <property type="match status" value="1"/>
</dbReference>
<organism evidence="4 5">
    <name type="scientific">Phoenix dactylifera</name>
    <name type="common">Date palm</name>
    <dbReference type="NCBI Taxonomy" id="42345"/>
    <lineage>
        <taxon>Eukaryota</taxon>
        <taxon>Viridiplantae</taxon>
        <taxon>Streptophyta</taxon>
        <taxon>Embryophyta</taxon>
        <taxon>Tracheophyta</taxon>
        <taxon>Spermatophyta</taxon>
        <taxon>Magnoliopsida</taxon>
        <taxon>Liliopsida</taxon>
        <taxon>Arecaceae</taxon>
        <taxon>Coryphoideae</taxon>
        <taxon>Phoeniceae</taxon>
        <taxon>Phoenix</taxon>
    </lineage>
</organism>
<protein>
    <submittedName>
        <fullName evidence="5">Uncharacterized protein LOC103722396 isoform X1</fullName>
    </submittedName>
</protein>
<dbReference type="PANTHER" id="PTHR13348">
    <property type="entry name" value="RIBONUCLEASE P SUBUNIT P29"/>
    <property type="match status" value="1"/>
</dbReference>
<evidence type="ECO:0000256" key="3">
    <source>
        <dbReference type="SAM" id="MobiDB-lite"/>
    </source>
</evidence>